<dbReference type="PANTHER" id="PTHR40396">
    <property type="entry name" value="ATPASE-LIKE PROTEIN"/>
    <property type="match status" value="1"/>
</dbReference>
<dbReference type="SUPFAM" id="SSF52540">
    <property type="entry name" value="P-loop containing nucleoside triphosphate hydrolases"/>
    <property type="match status" value="1"/>
</dbReference>
<dbReference type="GO" id="GO:0016887">
    <property type="term" value="F:ATP hydrolysis activity"/>
    <property type="evidence" value="ECO:0007669"/>
    <property type="project" value="InterPro"/>
</dbReference>
<dbReference type="PANTHER" id="PTHR40396:SF1">
    <property type="entry name" value="ATPASE AAA-TYPE CORE DOMAIN-CONTAINING PROTEIN"/>
    <property type="match status" value="1"/>
</dbReference>
<name>A0A4Z0LY70_9GAMM</name>
<dbReference type="OrthoDB" id="3322489at2"/>
<evidence type="ECO:0000259" key="1">
    <source>
        <dbReference type="Pfam" id="PF13304"/>
    </source>
</evidence>
<dbReference type="InterPro" id="IPR027417">
    <property type="entry name" value="P-loop_NTPase"/>
</dbReference>
<dbReference type="AlphaFoldDB" id="A0A4Z0LY70"/>
<gene>
    <name evidence="2" type="ORF">E4634_16025</name>
</gene>
<proteinExistence type="predicted"/>
<dbReference type="Pfam" id="PF13304">
    <property type="entry name" value="AAA_21"/>
    <property type="match status" value="1"/>
</dbReference>
<dbReference type="Gene3D" id="3.40.50.300">
    <property type="entry name" value="P-loop containing nucleotide triphosphate hydrolases"/>
    <property type="match status" value="1"/>
</dbReference>
<protein>
    <submittedName>
        <fullName evidence="2">Chromosome segregation protein SMC</fullName>
    </submittedName>
</protein>
<evidence type="ECO:0000313" key="2">
    <source>
        <dbReference type="EMBL" id="TGD72174.1"/>
    </source>
</evidence>
<dbReference type="InterPro" id="IPR003959">
    <property type="entry name" value="ATPase_AAA_core"/>
</dbReference>
<keyword evidence="3" id="KW-1185">Reference proteome</keyword>
<comment type="caution">
    <text evidence="2">The sequence shown here is derived from an EMBL/GenBank/DDBJ whole genome shotgun (WGS) entry which is preliminary data.</text>
</comment>
<organism evidence="2 3">
    <name type="scientific">Mangrovimicrobium sediminis</name>
    <dbReference type="NCBI Taxonomy" id="2562682"/>
    <lineage>
        <taxon>Bacteria</taxon>
        <taxon>Pseudomonadati</taxon>
        <taxon>Pseudomonadota</taxon>
        <taxon>Gammaproteobacteria</taxon>
        <taxon>Cellvibrionales</taxon>
        <taxon>Halieaceae</taxon>
        <taxon>Mangrovimicrobium</taxon>
    </lineage>
</organism>
<evidence type="ECO:0000313" key="3">
    <source>
        <dbReference type="Proteomes" id="UP000298050"/>
    </source>
</evidence>
<feature type="domain" description="ATPase AAA-type core" evidence="1">
    <location>
        <begin position="27"/>
        <end position="341"/>
    </location>
</feature>
<reference evidence="2 3" key="1">
    <citation type="submission" date="2019-04" db="EMBL/GenBank/DDBJ databases">
        <title>Taxonomy of novel Haliea sp. from mangrove soil of West Coast of India.</title>
        <authorList>
            <person name="Verma A."/>
            <person name="Kumar P."/>
            <person name="Krishnamurthi S."/>
        </authorList>
    </citation>
    <scope>NUCLEOTIDE SEQUENCE [LARGE SCALE GENOMIC DNA]</scope>
    <source>
        <strain evidence="2 3">SAOS-164</strain>
    </source>
</reference>
<dbReference type="EMBL" id="SRLE01000011">
    <property type="protein sequence ID" value="TGD72174.1"/>
    <property type="molecule type" value="Genomic_DNA"/>
</dbReference>
<dbReference type="InterPro" id="IPR014555">
    <property type="entry name" value="RecF-like"/>
</dbReference>
<dbReference type="RefSeq" id="WP_135445663.1">
    <property type="nucleotide sequence ID" value="NZ_SRLE01000011.1"/>
</dbReference>
<accession>A0A4Z0LY70</accession>
<dbReference type="Proteomes" id="UP000298050">
    <property type="component" value="Unassembled WGS sequence"/>
</dbReference>
<dbReference type="PIRSF" id="PIRSF029347">
    <property type="entry name" value="RecF"/>
    <property type="match status" value="1"/>
</dbReference>
<dbReference type="GO" id="GO:0005524">
    <property type="term" value="F:ATP binding"/>
    <property type="evidence" value="ECO:0007669"/>
    <property type="project" value="InterPro"/>
</dbReference>
<sequence>MHIESIRLKNFKSFRDAEMTDIPRFCVIVGANGSGKSTLFSVFEFLREALSSNVHTALMKLGGSRGFTEVRTRGSDGDIEIELKFRESEDAPLITYFLSVGEQQGKPIVTREILKYRRGSGGQPWHFLDFSNGEGVAVTNELDRVTDVKDLHREQQKLRSPEILAVKGLAQFERFPAVMTLGNLIENWHISDFHISRARPEQESGYAEHLSREGENLSLVTEYLHSRHPEVFKTVLKKLSERVPGITQVDAKTTEEGRVLLRFQDGAFEDPFLARYVSDGTIKMFAYLVLLYDPEPHPLLCVEEPENQLYPTLLWELAEEFRAYAERGGQVFVSSHSPDFLNAVGIDEVYWLIKKNGCTEIKRARDDKQIAAFIAEGDQMGYLWKEGFFQGASP</sequence>